<keyword evidence="1" id="KW-0732">Signal</keyword>
<dbReference type="PROSITE" id="PS51257">
    <property type="entry name" value="PROKAR_LIPOPROTEIN"/>
    <property type="match status" value="1"/>
</dbReference>
<comment type="caution">
    <text evidence="2">The sequence shown here is derived from an EMBL/GenBank/DDBJ whole genome shotgun (WGS) entry which is preliminary data.</text>
</comment>
<dbReference type="Proteomes" id="UP000598350">
    <property type="component" value="Unassembled WGS sequence"/>
</dbReference>
<dbReference type="InterPro" id="IPR053143">
    <property type="entry name" value="Arylsulfate_ST"/>
</dbReference>
<evidence type="ECO:0000256" key="1">
    <source>
        <dbReference type="SAM" id="SignalP"/>
    </source>
</evidence>
<dbReference type="PANTHER" id="PTHR35340">
    <property type="entry name" value="PQQ ENZYME REPEAT PROTEIN-RELATED"/>
    <property type="match status" value="1"/>
</dbReference>
<evidence type="ECO:0000313" key="3">
    <source>
        <dbReference type="Proteomes" id="UP000598350"/>
    </source>
</evidence>
<name>A0ABR7VC80_9FLAO</name>
<sequence length="486" mass="54655">MKKLSLHILIILWISSFLSCSVDSVNTQITKPVSKEPDAIAIPESNTLGTLLNDPKAYDGYTLFTIHKTTYLIDNCGRVIKQWTSTYDRGGAFSLMEDGSLLRAGKIVNPELPYGGIGGIIEKFSWGGELIWSFRYSNPMYSQHHGLVPLPNGNILFLSVHKKSKEDAIHTGRNPENLSEDGLYDERIIEIEPSGSNGGNVVWEWRTWDHLVQDFDNTKDNYGVVSENPQLLDINYLGSSNGDSDWLHFNSIQYHVDLDQIIISSQKLSEIYIIDHSTTTEEAKFDDGGNSDMGGDFIFRWGNPEAYHHGTPADRKLFGQHNAYWIPNEYPDGSKIMLFNNGLGRKTDYSSIDIISTPKEGIYNYVYNLGQPYGPQAAEWTYIDPEEPTKFYSKILSSAQRLPNGNTLICEGTQGKFFEIDEDLTIVWKYINPVTNHGQRLSQGDSAASNIFQAIKYSPDYIGLNDKDLTPGNPLELNFDIGTCEQ</sequence>
<dbReference type="EMBL" id="JABTCG010000003">
    <property type="protein sequence ID" value="MBD0850926.1"/>
    <property type="molecule type" value="Genomic_DNA"/>
</dbReference>
<protein>
    <submittedName>
        <fullName evidence="2">Aryl-sulfate sulfotransferase</fullName>
    </submittedName>
</protein>
<feature type="signal peptide" evidence="1">
    <location>
        <begin position="1"/>
        <end position="19"/>
    </location>
</feature>
<organism evidence="2 3">
    <name type="scientific">Maribacter arenosus</name>
    <dbReference type="NCBI Taxonomy" id="1854708"/>
    <lineage>
        <taxon>Bacteria</taxon>
        <taxon>Pseudomonadati</taxon>
        <taxon>Bacteroidota</taxon>
        <taxon>Flavobacteriia</taxon>
        <taxon>Flavobacteriales</taxon>
        <taxon>Flavobacteriaceae</taxon>
        <taxon>Maribacter</taxon>
    </lineage>
</organism>
<dbReference type="InterPro" id="IPR010262">
    <property type="entry name" value="Arylsulfotransferase_bact"/>
</dbReference>
<evidence type="ECO:0000313" key="2">
    <source>
        <dbReference type="EMBL" id="MBD0850926.1"/>
    </source>
</evidence>
<keyword evidence="3" id="KW-1185">Reference proteome</keyword>
<accession>A0ABR7VC80</accession>
<dbReference type="Pfam" id="PF05935">
    <property type="entry name" value="Arylsulfotrans"/>
    <property type="match status" value="1"/>
</dbReference>
<feature type="chain" id="PRO_5045793009" evidence="1">
    <location>
        <begin position="20"/>
        <end position="486"/>
    </location>
</feature>
<proteinExistence type="predicted"/>
<dbReference type="RefSeq" id="WP_188314054.1">
    <property type="nucleotide sequence ID" value="NZ_JABTCG010000003.1"/>
</dbReference>
<dbReference type="PANTHER" id="PTHR35340:SF5">
    <property type="entry name" value="ASST-DOMAIN-CONTAINING PROTEIN"/>
    <property type="match status" value="1"/>
</dbReference>
<gene>
    <name evidence="2" type="ORF">HPE63_09625</name>
</gene>
<reference evidence="2 3" key="1">
    <citation type="submission" date="2020-05" db="EMBL/GenBank/DDBJ databases">
        <title>The draft genome sequence of Maribacter arenosus CAU 1321.</title>
        <authorList>
            <person name="Mu L."/>
        </authorList>
    </citation>
    <scope>NUCLEOTIDE SEQUENCE [LARGE SCALE GENOMIC DNA]</scope>
    <source>
        <strain evidence="2 3">CAU 1321</strain>
    </source>
</reference>